<dbReference type="NCBIfam" id="TIGR02727">
    <property type="entry name" value="MTHFS_bact"/>
    <property type="match status" value="1"/>
</dbReference>
<reference evidence="6 7" key="1">
    <citation type="submission" date="2017-05" db="EMBL/GenBank/DDBJ databases">
        <title>Vagococcus spp. assemblies.</title>
        <authorList>
            <person name="Gulvik C.A."/>
        </authorList>
    </citation>
    <scope>NUCLEOTIDE SEQUENCE [LARGE SCALE GENOMIC DNA]</scope>
    <source>
        <strain evidence="6 7">LMG 24798</strain>
    </source>
</reference>
<evidence type="ECO:0000256" key="5">
    <source>
        <dbReference type="SAM" id="Phobius"/>
    </source>
</evidence>
<keyword evidence="6" id="KW-0436">Ligase</keyword>
<dbReference type="GO" id="GO:0009396">
    <property type="term" value="P:folic acid-containing compound biosynthetic process"/>
    <property type="evidence" value="ECO:0007669"/>
    <property type="project" value="TreeGrafter"/>
</dbReference>
<dbReference type="Gene3D" id="3.40.50.10420">
    <property type="entry name" value="NagB/RpiA/CoA transferase-like"/>
    <property type="match status" value="1"/>
</dbReference>
<proteinExistence type="inferred from homology"/>
<dbReference type="Pfam" id="PF01812">
    <property type="entry name" value="5-FTHF_cyc-lig"/>
    <property type="match status" value="1"/>
</dbReference>
<dbReference type="GO" id="GO:0030272">
    <property type="term" value="F:5-formyltetrahydrofolate cyclo-ligase activity"/>
    <property type="evidence" value="ECO:0007669"/>
    <property type="project" value="UniProtKB-EC"/>
</dbReference>
<comment type="catalytic activity">
    <reaction evidence="4">
        <text>(6S)-5-formyl-5,6,7,8-tetrahydrofolate + ATP = (6R)-5,10-methenyltetrahydrofolate + ADP + phosphate</text>
        <dbReference type="Rhea" id="RHEA:10488"/>
        <dbReference type="ChEBI" id="CHEBI:30616"/>
        <dbReference type="ChEBI" id="CHEBI:43474"/>
        <dbReference type="ChEBI" id="CHEBI:57455"/>
        <dbReference type="ChEBI" id="CHEBI:57457"/>
        <dbReference type="ChEBI" id="CHEBI:456216"/>
        <dbReference type="EC" id="6.3.3.2"/>
    </reaction>
</comment>
<comment type="cofactor">
    <cofactor evidence="4">
        <name>Mg(2+)</name>
        <dbReference type="ChEBI" id="CHEBI:18420"/>
    </cofactor>
</comment>
<dbReference type="GO" id="GO:0046872">
    <property type="term" value="F:metal ion binding"/>
    <property type="evidence" value="ECO:0007669"/>
    <property type="project" value="UniProtKB-KW"/>
</dbReference>
<evidence type="ECO:0000313" key="6">
    <source>
        <dbReference type="EMBL" id="RSU09538.1"/>
    </source>
</evidence>
<name>A0A430AN40_9ENTE</name>
<dbReference type="EC" id="6.3.3.2" evidence="4"/>
<sequence length="225" mass="26595">MSNGNNKKTFSHLVMRKSFRFFSWGIRVPFAISLFFLYSKMKKGRAMDKKTYRQSVRRRMKELSRDYQEKCRREEQVTDRLFLAEEWQKADVVAVTLSMDTEFNTERIIRQALQDGKTVGVPRTFPAGQMDFYAYDSQTKLTRTSFGVLEPETDRLIRPEQIDLLIVPGVVFRDDGYRIGFGGGFYDRYLDRYQGRTISLIFTEQLNNDWQPEEYDRPVQKLLIG</sequence>
<keyword evidence="5" id="KW-0472">Membrane</keyword>
<accession>A0A430AN40</accession>
<evidence type="ECO:0000256" key="2">
    <source>
        <dbReference type="ARBA" id="ARBA00022741"/>
    </source>
</evidence>
<keyword evidence="4" id="KW-0460">Magnesium</keyword>
<keyword evidence="7" id="KW-1185">Reference proteome</keyword>
<keyword evidence="4" id="KW-0479">Metal-binding</keyword>
<dbReference type="SUPFAM" id="SSF100950">
    <property type="entry name" value="NagB/RpiA/CoA transferase-like"/>
    <property type="match status" value="1"/>
</dbReference>
<evidence type="ECO:0000313" key="7">
    <source>
        <dbReference type="Proteomes" id="UP000286773"/>
    </source>
</evidence>
<keyword evidence="5" id="KW-1133">Transmembrane helix</keyword>
<protein>
    <recommendedName>
        <fullName evidence="4">5-formyltetrahydrofolate cyclo-ligase</fullName>
        <ecNumber evidence="4">6.3.3.2</ecNumber>
    </recommendedName>
</protein>
<dbReference type="Proteomes" id="UP000286773">
    <property type="component" value="Unassembled WGS sequence"/>
</dbReference>
<dbReference type="PANTHER" id="PTHR23407">
    <property type="entry name" value="ATPASE INHIBITOR/5-FORMYLTETRAHYDROFOLATE CYCLO-LIGASE"/>
    <property type="match status" value="1"/>
</dbReference>
<dbReference type="InterPro" id="IPR002698">
    <property type="entry name" value="FTHF_cligase"/>
</dbReference>
<dbReference type="InterPro" id="IPR037171">
    <property type="entry name" value="NagB/RpiA_transferase-like"/>
</dbReference>
<evidence type="ECO:0000256" key="1">
    <source>
        <dbReference type="ARBA" id="ARBA00010638"/>
    </source>
</evidence>
<dbReference type="InterPro" id="IPR024185">
    <property type="entry name" value="FTHF_cligase-like_sf"/>
</dbReference>
<keyword evidence="2 4" id="KW-0547">Nucleotide-binding</keyword>
<dbReference type="PANTHER" id="PTHR23407:SF1">
    <property type="entry name" value="5-FORMYLTETRAHYDROFOLATE CYCLO-LIGASE"/>
    <property type="match status" value="1"/>
</dbReference>
<gene>
    <name evidence="6" type="ORF">CBF27_12580</name>
</gene>
<feature type="transmembrane region" description="Helical" evidence="5">
    <location>
        <begin position="21"/>
        <end position="39"/>
    </location>
</feature>
<comment type="similarity">
    <text evidence="1 4">Belongs to the 5-formyltetrahydrofolate cyclo-ligase family.</text>
</comment>
<dbReference type="OrthoDB" id="9801938at2"/>
<dbReference type="AlphaFoldDB" id="A0A430AN40"/>
<dbReference type="EMBL" id="NGKC01000018">
    <property type="protein sequence ID" value="RSU09538.1"/>
    <property type="molecule type" value="Genomic_DNA"/>
</dbReference>
<comment type="caution">
    <text evidence="6">The sequence shown here is derived from an EMBL/GenBank/DDBJ whole genome shotgun (WGS) entry which is preliminary data.</text>
</comment>
<dbReference type="GO" id="GO:0005524">
    <property type="term" value="F:ATP binding"/>
    <property type="evidence" value="ECO:0007669"/>
    <property type="project" value="UniProtKB-KW"/>
</dbReference>
<dbReference type="GO" id="GO:0035999">
    <property type="term" value="P:tetrahydrofolate interconversion"/>
    <property type="evidence" value="ECO:0007669"/>
    <property type="project" value="TreeGrafter"/>
</dbReference>
<organism evidence="6 7">
    <name type="scientific">Vagococcus acidifermentans</name>
    <dbReference type="NCBI Taxonomy" id="564710"/>
    <lineage>
        <taxon>Bacteria</taxon>
        <taxon>Bacillati</taxon>
        <taxon>Bacillota</taxon>
        <taxon>Bacilli</taxon>
        <taxon>Lactobacillales</taxon>
        <taxon>Enterococcaceae</taxon>
        <taxon>Vagococcus</taxon>
    </lineage>
</organism>
<evidence type="ECO:0000256" key="4">
    <source>
        <dbReference type="RuleBase" id="RU361279"/>
    </source>
</evidence>
<keyword evidence="5" id="KW-0812">Transmembrane</keyword>
<keyword evidence="3 4" id="KW-0067">ATP-binding</keyword>
<evidence type="ECO:0000256" key="3">
    <source>
        <dbReference type="ARBA" id="ARBA00022840"/>
    </source>
</evidence>